<dbReference type="EMBL" id="CP072167">
    <property type="protein sequence ID" value="QYA06729.1"/>
    <property type="molecule type" value="Genomic_DNA"/>
</dbReference>
<evidence type="ECO:0000313" key="2">
    <source>
        <dbReference type="EMBL" id="QCI97823.1"/>
    </source>
</evidence>
<dbReference type="Pfam" id="PF13472">
    <property type="entry name" value="Lipase_GDSL_2"/>
    <property type="match status" value="1"/>
</dbReference>
<dbReference type="STRING" id="1367849.GCA_000518585_00329"/>
<keyword evidence="5" id="KW-1185">Reference proteome</keyword>
<dbReference type="Proteomes" id="UP000826513">
    <property type="component" value="Chromosome 1"/>
</dbReference>
<dbReference type="AlphaFoldDB" id="A0A4D7DJT5"/>
<accession>A0A4D7DJT5</accession>
<dbReference type="CDD" id="cd01839">
    <property type="entry name" value="SGNH_arylesterase_like"/>
    <property type="match status" value="1"/>
</dbReference>
<evidence type="ECO:0000259" key="1">
    <source>
        <dbReference type="Pfam" id="PF13472"/>
    </source>
</evidence>
<reference evidence="2 4" key="1">
    <citation type="submission" date="2019-04" db="EMBL/GenBank/DDBJ databases">
        <title>Complete genome sequence of Agrobacterium larrymoorei CFBP5473.</title>
        <authorList>
            <person name="Haryono M."/>
            <person name="Chou L."/>
            <person name="Lin Y.-C."/>
            <person name="Lai E.-M."/>
            <person name="Kuo C.-H."/>
        </authorList>
    </citation>
    <scope>NUCLEOTIDE SEQUENCE [LARGE SCALE GENOMIC DNA]</scope>
    <source>
        <strain evidence="2 4">CFBP5473</strain>
    </source>
</reference>
<dbReference type="SUPFAM" id="SSF52266">
    <property type="entry name" value="SGNH hydrolase"/>
    <property type="match status" value="1"/>
</dbReference>
<dbReference type="KEGG" id="alf:CFBP5473_07775"/>
<organism evidence="2 4">
    <name type="scientific">Agrobacterium larrymoorei</name>
    <dbReference type="NCBI Taxonomy" id="160699"/>
    <lineage>
        <taxon>Bacteria</taxon>
        <taxon>Pseudomonadati</taxon>
        <taxon>Pseudomonadota</taxon>
        <taxon>Alphaproteobacteria</taxon>
        <taxon>Hyphomicrobiales</taxon>
        <taxon>Rhizobiaceae</taxon>
        <taxon>Rhizobium/Agrobacterium group</taxon>
        <taxon>Agrobacterium</taxon>
    </lineage>
</organism>
<dbReference type="RefSeq" id="WP_027673238.1">
    <property type="nucleotide sequence ID" value="NZ_CP039691.1"/>
</dbReference>
<dbReference type="GO" id="GO:0016788">
    <property type="term" value="F:hydrolase activity, acting on ester bonds"/>
    <property type="evidence" value="ECO:0007669"/>
    <property type="project" value="UniProtKB-ARBA"/>
</dbReference>
<dbReference type="InterPro" id="IPR013830">
    <property type="entry name" value="SGNH_hydro"/>
</dbReference>
<protein>
    <submittedName>
        <fullName evidence="2">Arylesterase</fullName>
    </submittedName>
    <submittedName>
        <fullName evidence="3">SGNH/GDSL hydrolase family protein</fullName>
    </submittedName>
</protein>
<evidence type="ECO:0000313" key="5">
    <source>
        <dbReference type="Proteomes" id="UP000826513"/>
    </source>
</evidence>
<evidence type="ECO:0000313" key="3">
    <source>
        <dbReference type="EMBL" id="QYA06729.1"/>
    </source>
</evidence>
<feature type="domain" description="SGNH hydrolase-type esterase" evidence="1">
    <location>
        <begin position="7"/>
        <end position="194"/>
    </location>
</feature>
<name>A0A4D7DJT5_9HYPH</name>
<reference evidence="3 5" key="2">
    <citation type="submission" date="2021-03" db="EMBL/GenBank/DDBJ databases">
        <title>Rapid diversification of plasmids in a genus of pathogenic and nitrogen fixing bacteria.</title>
        <authorList>
            <person name="Weisberg A.J."/>
            <person name="Miller M."/>
            <person name="Ream W."/>
            <person name="Grunwald N.J."/>
            <person name="Chang J.H."/>
        </authorList>
    </citation>
    <scope>NUCLEOTIDE SEQUENCE [LARGE SCALE GENOMIC DNA]</scope>
    <source>
        <strain evidence="3 5">AF3.44</strain>
    </source>
</reference>
<dbReference type="Proteomes" id="UP000298545">
    <property type="component" value="Chromosome circular"/>
</dbReference>
<sequence>MVKSVLCFGDSLTWGSDVENGGRHRHEDLWPSVLQKALGSEVHIIHEGLGGRTTAYDDHTGDCDRNGARLLPTILHSHAPLDLVIIMLGTNDMKPSIHGSAVMAMRGIERLVKLIRYHIWQVQDWDAPDILIVAPPMLCETANPVAAAVFRGAIDESAMLASVYRDLADEMECGFFDAGSVAKASPLDGIHLDAENTRAIGRGLEPVVRMLLGI</sequence>
<dbReference type="InterPro" id="IPR036514">
    <property type="entry name" value="SGNH_hydro_sf"/>
</dbReference>
<evidence type="ECO:0000313" key="4">
    <source>
        <dbReference type="Proteomes" id="UP000298545"/>
    </source>
</evidence>
<dbReference type="OrthoDB" id="164654at2"/>
<dbReference type="Gene3D" id="3.40.50.1110">
    <property type="entry name" value="SGNH hydrolase"/>
    <property type="match status" value="1"/>
</dbReference>
<proteinExistence type="predicted"/>
<keyword evidence="3" id="KW-0378">Hydrolase</keyword>
<dbReference type="EMBL" id="CP039691">
    <property type="protein sequence ID" value="QCI97823.1"/>
    <property type="molecule type" value="Genomic_DNA"/>
</dbReference>
<gene>
    <name evidence="2" type="ORF">CFBP5473_07775</name>
    <name evidence="3" type="ORF">J5285_11925</name>
</gene>